<dbReference type="InterPro" id="IPR052337">
    <property type="entry name" value="SAT4-like"/>
</dbReference>
<dbReference type="PANTHER" id="PTHR33048:SF105">
    <property type="match status" value="1"/>
</dbReference>
<evidence type="ECO:0000256" key="2">
    <source>
        <dbReference type="ARBA" id="ARBA00022692"/>
    </source>
</evidence>
<name>A0A5N6HXU3_9EURO</name>
<evidence type="ECO:0000313" key="8">
    <source>
        <dbReference type="Proteomes" id="UP000325579"/>
    </source>
</evidence>
<organism evidence="7 8">
    <name type="scientific">Aspergillus pseudonomiae</name>
    <dbReference type="NCBI Taxonomy" id="1506151"/>
    <lineage>
        <taxon>Eukaryota</taxon>
        <taxon>Fungi</taxon>
        <taxon>Dikarya</taxon>
        <taxon>Ascomycota</taxon>
        <taxon>Pezizomycotina</taxon>
        <taxon>Eurotiomycetes</taxon>
        <taxon>Eurotiomycetidae</taxon>
        <taxon>Eurotiales</taxon>
        <taxon>Aspergillaceae</taxon>
        <taxon>Aspergillus</taxon>
        <taxon>Aspergillus subgen. Circumdati</taxon>
    </lineage>
</organism>
<keyword evidence="3" id="KW-1133">Transmembrane helix</keyword>
<keyword evidence="4" id="KW-0472">Membrane</keyword>
<dbReference type="RefSeq" id="XP_031942350.1">
    <property type="nucleotide sequence ID" value="XM_032089410.1"/>
</dbReference>
<feature type="domain" description="Rhodopsin" evidence="6">
    <location>
        <begin position="169"/>
        <end position="268"/>
    </location>
</feature>
<dbReference type="Proteomes" id="UP000325579">
    <property type="component" value="Unassembled WGS sequence"/>
</dbReference>
<dbReference type="InterPro" id="IPR049326">
    <property type="entry name" value="Rhodopsin_dom_fungi"/>
</dbReference>
<sequence>MSTGIAFDIVTRGAGEEAAQAAFHKSTIESWTLYSIGVAATILRTYARGSAVGLRNLRADDYLIWVGIIFYTAQTALAYSVGNVAHGLANNGMTDAQRAALSIDDPEYRFRSCRRVDYIFGLDLVTQALDAGILCSTYGRSWPPLSSPGLYWLCPCHRDFYRKHYICQAAISKPIVWVSFAANVSTDLYLITIPIPVLWSTKLRLVKKIASTVVLSAGVFVLVCATLKSIFVLVDPLHGAELSGAWGTRETFVAVMTTNLPMIFHLFKSWLGRVYGSAFNSTPTHKYPSGFQSIGGGGGDSRSRNRRKPSSGYPTSGTLTLTESEERMVGDVKMHNLKTHPLSPTGTVASSIVVSNRIEVTHEAR</sequence>
<evidence type="ECO:0000256" key="4">
    <source>
        <dbReference type="ARBA" id="ARBA00023136"/>
    </source>
</evidence>
<evidence type="ECO:0000256" key="1">
    <source>
        <dbReference type="ARBA" id="ARBA00004141"/>
    </source>
</evidence>
<dbReference type="OrthoDB" id="2988756at2759"/>
<dbReference type="GO" id="GO:0016020">
    <property type="term" value="C:membrane"/>
    <property type="evidence" value="ECO:0007669"/>
    <property type="project" value="UniProtKB-SubCell"/>
</dbReference>
<evidence type="ECO:0000313" key="7">
    <source>
        <dbReference type="EMBL" id="KAE8405031.1"/>
    </source>
</evidence>
<comment type="similarity">
    <text evidence="5">Belongs to the SAT4 family.</text>
</comment>
<dbReference type="GeneID" id="43674101"/>
<evidence type="ECO:0000256" key="5">
    <source>
        <dbReference type="ARBA" id="ARBA00038359"/>
    </source>
</evidence>
<dbReference type="Pfam" id="PF20684">
    <property type="entry name" value="Fung_rhodopsin"/>
    <property type="match status" value="1"/>
</dbReference>
<accession>A0A5N6HXU3</accession>
<comment type="subcellular location">
    <subcellularLocation>
        <location evidence="1">Membrane</location>
        <topology evidence="1">Multi-pass membrane protein</topology>
    </subcellularLocation>
</comment>
<proteinExistence type="inferred from homology"/>
<evidence type="ECO:0000256" key="3">
    <source>
        <dbReference type="ARBA" id="ARBA00022989"/>
    </source>
</evidence>
<keyword evidence="2" id="KW-0812">Transmembrane</keyword>
<protein>
    <recommendedName>
        <fullName evidence="6">Rhodopsin domain-containing protein</fullName>
    </recommendedName>
</protein>
<evidence type="ECO:0000259" key="6">
    <source>
        <dbReference type="Pfam" id="PF20684"/>
    </source>
</evidence>
<dbReference type="EMBL" id="ML736763">
    <property type="protein sequence ID" value="KAE8405031.1"/>
    <property type="molecule type" value="Genomic_DNA"/>
</dbReference>
<accession>A0A5N7DF33</accession>
<dbReference type="AlphaFoldDB" id="A0A5N6HXU3"/>
<gene>
    <name evidence="7" type="ORF">BDV37DRAFT_293418</name>
</gene>
<dbReference type="PANTHER" id="PTHR33048">
    <property type="entry name" value="PTH11-LIKE INTEGRAL MEMBRANE PROTEIN (AFU_ORTHOLOGUE AFUA_5G11245)"/>
    <property type="match status" value="1"/>
</dbReference>
<reference evidence="7 8" key="1">
    <citation type="submission" date="2019-04" db="EMBL/GenBank/DDBJ databases">
        <authorList>
            <consortium name="DOE Joint Genome Institute"/>
            <person name="Mondo S."/>
            <person name="Kjaerbolling I."/>
            <person name="Vesth T."/>
            <person name="Frisvad J.C."/>
            <person name="Nybo J.L."/>
            <person name="Theobald S."/>
            <person name="Kildgaard S."/>
            <person name="Isbrandt T."/>
            <person name="Kuo A."/>
            <person name="Sato A."/>
            <person name="Lyhne E.K."/>
            <person name="Kogle M.E."/>
            <person name="Wiebenga A."/>
            <person name="Kun R.S."/>
            <person name="Lubbers R.J."/>
            <person name="Makela M.R."/>
            <person name="Barry K."/>
            <person name="Chovatia M."/>
            <person name="Clum A."/>
            <person name="Daum C."/>
            <person name="Haridas S."/>
            <person name="He G."/>
            <person name="LaButti K."/>
            <person name="Lipzen A."/>
            <person name="Riley R."/>
            <person name="Salamov A."/>
            <person name="Simmons B.A."/>
            <person name="Magnuson J.K."/>
            <person name="Henrissat B."/>
            <person name="Mortensen U.H."/>
            <person name="Larsen T.O."/>
            <person name="Devries R.P."/>
            <person name="Grigoriev I.V."/>
            <person name="Machida M."/>
            <person name="Baker S.E."/>
            <person name="Andersen M.R."/>
            <person name="Cantor M.N."/>
            <person name="Hua S.X."/>
        </authorList>
    </citation>
    <scope>NUCLEOTIDE SEQUENCE [LARGE SCALE GENOMIC DNA]</scope>
    <source>
        <strain evidence="7 8">CBS 119388</strain>
    </source>
</reference>
<keyword evidence="8" id="KW-1185">Reference proteome</keyword>